<evidence type="ECO:0000313" key="5">
    <source>
        <dbReference type="Proteomes" id="UP000619260"/>
    </source>
</evidence>
<dbReference type="EMBL" id="BOPF01000019">
    <property type="protein sequence ID" value="GIJ48177.1"/>
    <property type="molecule type" value="Genomic_DNA"/>
</dbReference>
<dbReference type="Pfam" id="PF02607">
    <property type="entry name" value="B12-binding_2"/>
    <property type="match status" value="1"/>
</dbReference>
<feature type="domain" description="B12-binding" evidence="3">
    <location>
        <begin position="91"/>
        <end position="217"/>
    </location>
</feature>
<dbReference type="Gene3D" id="1.10.1240.10">
    <property type="entry name" value="Methionine synthase domain"/>
    <property type="match status" value="1"/>
</dbReference>
<keyword evidence="2" id="KW-0170">Cobalt</keyword>
<dbReference type="GO" id="GO:0031419">
    <property type="term" value="F:cobalamin binding"/>
    <property type="evidence" value="ECO:0007669"/>
    <property type="project" value="InterPro"/>
</dbReference>
<proteinExistence type="predicted"/>
<dbReference type="RefSeq" id="WP_203901671.1">
    <property type="nucleotide sequence ID" value="NZ_BOPF01000019.1"/>
</dbReference>
<dbReference type="InterPro" id="IPR003759">
    <property type="entry name" value="Cbl-bd_cap"/>
</dbReference>
<organism evidence="4 5">
    <name type="scientific">Virgisporangium aliadipatigenens</name>
    <dbReference type="NCBI Taxonomy" id="741659"/>
    <lineage>
        <taxon>Bacteria</taxon>
        <taxon>Bacillati</taxon>
        <taxon>Actinomycetota</taxon>
        <taxon>Actinomycetes</taxon>
        <taxon>Micromonosporales</taxon>
        <taxon>Micromonosporaceae</taxon>
        <taxon>Virgisporangium</taxon>
    </lineage>
</organism>
<evidence type="ECO:0000259" key="3">
    <source>
        <dbReference type="PROSITE" id="PS51332"/>
    </source>
</evidence>
<dbReference type="InterPro" id="IPR036724">
    <property type="entry name" value="Cobalamin-bd_sf"/>
</dbReference>
<sequence length="350" mass="37394">MPDALTRGVATYLGHLHAADERAAVDLVTGLIDAGADPVDVLVDVIATAQRRVGELWQSNAWNVAQEHAATHISDRAVAAVAARTPHATDRGSVVVSCLDQEFHALPARIVAEVLRLAGWRVTFLGASVPAAHLTGYLHQHNPDVVALSCAVPLRLPVAHAVVESCRRMGTPVVVGGRGFGPQGRWARALGITRWAADARAAVTEVEAAVVGPAEFGGAPGHLADDEYRLVVKRRAELVDAAVAALTERFPAMAGYSDVQLRHTVDDLGYIVDFLAAAVYVDDPELFTGFLHWLADVLDGRSVPLHTVDLSLGVYRDLLYDFPRAAAMMDAGRDALRSREGAGPARKVDR</sequence>
<keyword evidence="5" id="KW-1185">Reference proteome</keyword>
<gene>
    <name evidence="4" type="ORF">Val02_50630</name>
</gene>
<dbReference type="GO" id="GO:0005829">
    <property type="term" value="C:cytosol"/>
    <property type="evidence" value="ECO:0007669"/>
    <property type="project" value="TreeGrafter"/>
</dbReference>
<dbReference type="Pfam" id="PF02310">
    <property type="entry name" value="B12-binding"/>
    <property type="match status" value="1"/>
</dbReference>
<accession>A0A8J4DTE9</accession>
<dbReference type="InterPro" id="IPR006158">
    <property type="entry name" value="Cobalamin-bd"/>
</dbReference>
<dbReference type="GO" id="GO:0046653">
    <property type="term" value="P:tetrahydrofolate metabolic process"/>
    <property type="evidence" value="ECO:0007669"/>
    <property type="project" value="TreeGrafter"/>
</dbReference>
<dbReference type="GO" id="GO:0050667">
    <property type="term" value="P:homocysteine metabolic process"/>
    <property type="evidence" value="ECO:0007669"/>
    <property type="project" value="TreeGrafter"/>
</dbReference>
<dbReference type="Proteomes" id="UP000619260">
    <property type="component" value="Unassembled WGS sequence"/>
</dbReference>
<dbReference type="GO" id="GO:0008705">
    <property type="term" value="F:methionine synthase activity"/>
    <property type="evidence" value="ECO:0007669"/>
    <property type="project" value="TreeGrafter"/>
</dbReference>
<evidence type="ECO:0000313" key="4">
    <source>
        <dbReference type="EMBL" id="GIJ48177.1"/>
    </source>
</evidence>
<evidence type="ECO:0000256" key="1">
    <source>
        <dbReference type="ARBA" id="ARBA00022723"/>
    </source>
</evidence>
<dbReference type="Gene3D" id="3.40.50.280">
    <property type="entry name" value="Cobalamin-binding domain"/>
    <property type="match status" value="1"/>
</dbReference>
<protein>
    <submittedName>
        <fullName evidence="4">Cobalamin-binding protein</fullName>
    </submittedName>
</protein>
<dbReference type="PANTHER" id="PTHR45833:SF1">
    <property type="entry name" value="METHIONINE SYNTHASE"/>
    <property type="match status" value="1"/>
</dbReference>
<dbReference type="PROSITE" id="PS51332">
    <property type="entry name" value="B12_BINDING"/>
    <property type="match status" value="1"/>
</dbReference>
<evidence type="ECO:0000256" key="2">
    <source>
        <dbReference type="ARBA" id="ARBA00023285"/>
    </source>
</evidence>
<dbReference type="SUPFAM" id="SSF52242">
    <property type="entry name" value="Cobalamin (vitamin B12)-binding domain"/>
    <property type="match status" value="1"/>
</dbReference>
<dbReference type="PANTHER" id="PTHR45833">
    <property type="entry name" value="METHIONINE SYNTHASE"/>
    <property type="match status" value="1"/>
</dbReference>
<name>A0A8J4DTE9_9ACTN</name>
<dbReference type="AlphaFoldDB" id="A0A8J4DTE9"/>
<reference evidence="4" key="1">
    <citation type="submission" date="2021-01" db="EMBL/GenBank/DDBJ databases">
        <title>Whole genome shotgun sequence of Virgisporangium aliadipatigenens NBRC 105644.</title>
        <authorList>
            <person name="Komaki H."/>
            <person name="Tamura T."/>
        </authorList>
    </citation>
    <scope>NUCLEOTIDE SEQUENCE</scope>
    <source>
        <strain evidence="4">NBRC 105644</strain>
    </source>
</reference>
<dbReference type="GO" id="GO:0046872">
    <property type="term" value="F:metal ion binding"/>
    <property type="evidence" value="ECO:0007669"/>
    <property type="project" value="UniProtKB-KW"/>
</dbReference>
<dbReference type="InterPro" id="IPR050554">
    <property type="entry name" value="Met_Synthase/Corrinoid"/>
</dbReference>
<dbReference type="InterPro" id="IPR036594">
    <property type="entry name" value="Meth_synthase_dom"/>
</dbReference>
<keyword evidence="1" id="KW-0479">Metal-binding</keyword>
<comment type="caution">
    <text evidence="4">The sequence shown here is derived from an EMBL/GenBank/DDBJ whole genome shotgun (WGS) entry which is preliminary data.</text>
</comment>